<accession>A0A6A6IQP6</accession>
<gene>
    <name evidence="1" type="ORF">BU26DRAFT_251060</name>
</gene>
<proteinExistence type="predicted"/>
<dbReference type="EMBL" id="ML987192">
    <property type="protein sequence ID" value="KAF2252112.1"/>
    <property type="molecule type" value="Genomic_DNA"/>
</dbReference>
<dbReference type="RefSeq" id="XP_033687116.1">
    <property type="nucleotide sequence ID" value="XM_033821133.1"/>
</dbReference>
<reference evidence="1" key="1">
    <citation type="journal article" date="2020" name="Stud. Mycol.">
        <title>101 Dothideomycetes genomes: a test case for predicting lifestyles and emergence of pathogens.</title>
        <authorList>
            <person name="Haridas S."/>
            <person name="Albert R."/>
            <person name="Binder M."/>
            <person name="Bloem J."/>
            <person name="Labutti K."/>
            <person name="Salamov A."/>
            <person name="Andreopoulos B."/>
            <person name="Baker S."/>
            <person name="Barry K."/>
            <person name="Bills G."/>
            <person name="Bluhm B."/>
            <person name="Cannon C."/>
            <person name="Castanera R."/>
            <person name="Culley D."/>
            <person name="Daum C."/>
            <person name="Ezra D."/>
            <person name="Gonzalez J."/>
            <person name="Henrissat B."/>
            <person name="Kuo A."/>
            <person name="Liang C."/>
            <person name="Lipzen A."/>
            <person name="Lutzoni F."/>
            <person name="Magnuson J."/>
            <person name="Mondo S."/>
            <person name="Nolan M."/>
            <person name="Ohm R."/>
            <person name="Pangilinan J."/>
            <person name="Park H.-J."/>
            <person name="Ramirez L."/>
            <person name="Alfaro M."/>
            <person name="Sun H."/>
            <person name="Tritt A."/>
            <person name="Yoshinaga Y."/>
            <person name="Zwiers L.-H."/>
            <person name="Turgeon B."/>
            <person name="Goodwin S."/>
            <person name="Spatafora J."/>
            <person name="Crous P."/>
            <person name="Grigoriev I."/>
        </authorList>
    </citation>
    <scope>NUCLEOTIDE SEQUENCE</scope>
    <source>
        <strain evidence="1">CBS 122368</strain>
    </source>
</reference>
<name>A0A6A6IQP6_9PLEO</name>
<keyword evidence="2" id="KW-1185">Reference proteome</keyword>
<organism evidence="1 2">
    <name type="scientific">Trematosphaeria pertusa</name>
    <dbReference type="NCBI Taxonomy" id="390896"/>
    <lineage>
        <taxon>Eukaryota</taxon>
        <taxon>Fungi</taxon>
        <taxon>Dikarya</taxon>
        <taxon>Ascomycota</taxon>
        <taxon>Pezizomycotina</taxon>
        <taxon>Dothideomycetes</taxon>
        <taxon>Pleosporomycetidae</taxon>
        <taxon>Pleosporales</taxon>
        <taxon>Massarineae</taxon>
        <taxon>Trematosphaeriaceae</taxon>
        <taxon>Trematosphaeria</taxon>
    </lineage>
</organism>
<dbReference type="GeneID" id="54574463"/>
<evidence type="ECO:0000313" key="1">
    <source>
        <dbReference type="EMBL" id="KAF2252112.1"/>
    </source>
</evidence>
<evidence type="ECO:0000313" key="2">
    <source>
        <dbReference type="Proteomes" id="UP000800094"/>
    </source>
</evidence>
<dbReference type="Proteomes" id="UP000800094">
    <property type="component" value="Unassembled WGS sequence"/>
</dbReference>
<dbReference type="AlphaFoldDB" id="A0A6A6IQP6"/>
<sequence>MMRSVNFGDECFYRRRLRAFKLPRWMRGSASRRGHTSGPAGRCPRTKPLLTWPKRFVLRALTHSPNQGPITHACTTTGSFLLTSQLWPESRWTLDDTSVSRPTLPVIIIAYGGG</sequence>
<protein>
    <submittedName>
        <fullName evidence="1">Uncharacterized protein</fullName>
    </submittedName>
</protein>